<dbReference type="Gene3D" id="3.10.310.10">
    <property type="entry name" value="Diaminopimelate Epimerase, Chain A, domain 1"/>
    <property type="match status" value="2"/>
</dbReference>
<dbReference type="PANTHER" id="PTHR13774">
    <property type="entry name" value="PHENAZINE BIOSYNTHESIS PROTEIN"/>
    <property type="match status" value="1"/>
</dbReference>
<dbReference type="InterPro" id="IPR003719">
    <property type="entry name" value="Phenazine_PhzF-like"/>
</dbReference>
<proteinExistence type="inferred from homology"/>
<accession>A0ABM8ZY66</accession>
<organism evidence="3 4">
    <name type="scientific">Vibrio stylophorae</name>
    <dbReference type="NCBI Taxonomy" id="659351"/>
    <lineage>
        <taxon>Bacteria</taxon>
        <taxon>Pseudomonadati</taxon>
        <taxon>Pseudomonadota</taxon>
        <taxon>Gammaproteobacteria</taxon>
        <taxon>Vibrionales</taxon>
        <taxon>Vibrionaceae</taxon>
        <taxon>Vibrio</taxon>
    </lineage>
</organism>
<protein>
    <submittedName>
        <fullName evidence="3">Isomerase YddE</fullName>
        <ecNumber evidence="3">5.1.-.-</ecNumber>
    </submittedName>
</protein>
<comment type="caution">
    <text evidence="3">The sequence shown here is derived from an EMBL/GenBank/DDBJ whole genome shotgun (WGS) entry which is preliminary data.</text>
</comment>
<keyword evidence="4" id="KW-1185">Reference proteome</keyword>
<evidence type="ECO:0000256" key="1">
    <source>
        <dbReference type="ARBA" id="ARBA00008270"/>
    </source>
</evidence>
<dbReference type="Proteomes" id="UP000838672">
    <property type="component" value="Unassembled WGS sequence"/>
</dbReference>
<dbReference type="PANTHER" id="PTHR13774:SF39">
    <property type="entry name" value="BIOSYNTHESIS PROTEIN, PUTATIVE-RELATED"/>
    <property type="match status" value="1"/>
</dbReference>
<evidence type="ECO:0000256" key="2">
    <source>
        <dbReference type="ARBA" id="ARBA00023235"/>
    </source>
</evidence>
<gene>
    <name evidence="3" type="primary">yddE</name>
    <name evidence="3" type="ORF">VST7929_03260</name>
</gene>
<dbReference type="EMBL" id="CAKLDI010000002">
    <property type="protein sequence ID" value="CAH0535786.1"/>
    <property type="molecule type" value="Genomic_DNA"/>
</dbReference>
<evidence type="ECO:0000313" key="3">
    <source>
        <dbReference type="EMBL" id="CAH0535786.1"/>
    </source>
</evidence>
<dbReference type="RefSeq" id="WP_237468637.1">
    <property type="nucleotide sequence ID" value="NZ_CAKLDI010000002.1"/>
</dbReference>
<dbReference type="Pfam" id="PF02567">
    <property type="entry name" value="PhzC-PhzF"/>
    <property type="match status" value="1"/>
</dbReference>
<comment type="similarity">
    <text evidence="1">Belongs to the PhzF family.</text>
</comment>
<dbReference type="EC" id="5.1.-.-" evidence="3"/>
<dbReference type="PIRSF" id="PIRSF016184">
    <property type="entry name" value="PhzC_PhzF"/>
    <property type="match status" value="1"/>
</dbReference>
<sequence length="293" mass="31303">MKAIRVYRLHAFQAEGRGGNPAGVVLDADGLTEPQMQQIAAEVGLSETAFVMRSSHADVKVRFFTPTHEVDLCGHATIAAFSLLFQLGRLELGQWTQETKAGNLAVKITEQGVVMAQAAPQFGQQFDANEIAPLLGLQAEQILATGLPLAVVSTGLSDLMVPIHTPAQLKKIQPDLPAIKAFCKANGMIAFHLFTLTPNESQITAMCRNFAPAVGIDEESATGSACGALGAYLSQYGGLRGRFVFEQGRQLKSPSILQVTVEQTDQQIEQVWVGGDCSEAVASPMLVADELPL</sequence>
<keyword evidence="2 3" id="KW-0413">Isomerase</keyword>
<name>A0ABM8ZY66_9VIBR</name>
<evidence type="ECO:0000313" key="4">
    <source>
        <dbReference type="Proteomes" id="UP000838672"/>
    </source>
</evidence>
<dbReference type="GO" id="GO:0016853">
    <property type="term" value="F:isomerase activity"/>
    <property type="evidence" value="ECO:0007669"/>
    <property type="project" value="UniProtKB-KW"/>
</dbReference>
<dbReference type="SUPFAM" id="SSF54506">
    <property type="entry name" value="Diaminopimelate epimerase-like"/>
    <property type="match status" value="1"/>
</dbReference>
<dbReference type="NCBIfam" id="TIGR00654">
    <property type="entry name" value="PhzF_family"/>
    <property type="match status" value="1"/>
</dbReference>
<reference evidence="3" key="1">
    <citation type="submission" date="2021-11" db="EMBL/GenBank/DDBJ databases">
        <authorList>
            <person name="Rodrigo-Torres L."/>
            <person name="Arahal R. D."/>
            <person name="Lucena T."/>
        </authorList>
    </citation>
    <scope>NUCLEOTIDE SEQUENCE</scope>
    <source>
        <strain evidence="3">CECT 7929</strain>
    </source>
</reference>